<feature type="repeat" description="PPR" evidence="3">
    <location>
        <begin position="287"/>
        <end position="322"/>
    </location>
</feature>
<dbReference type="RefSeq" id="XP_004493133.1">
    <property type="nucleotide sequence ID" value="XM_004493076.3"/>
</dbReference>
<evidence type="ECO:0000313" key="7">
    <source>
        <dbReference type="RefSeq" id="XP_004493133.1"/>
    </source>
</evidence>
<evidence type="ECO:0000256" key="4">
    <source>
        <dbReference type="SAM" id="MobiDB-lite"/>
    </source>
</evidence>
<dbReference type="eggNOG" id="KOG4197">
    <property type="taxonomic scope" value="Eukaryota"/>
</dbReference>
<dbReference type="Gene3D" id="1.25.40.10">
    <property type="entry name" value="Tetratricopeptide repeat domain"/>
    <property type="match status" value="3"/>
</dbReference>
<protein>
    <submittedName>
        <fullName evidence="7">Pentatricopeptide repeat-containing protein At5g15010, mitochondrial</fullName>
    </submittedName>
</protein>
<evidence type="ECO:0000256" key="1">
    <source>
        <dbReference type="ARBA" id="ARBA00007626"/>
    </source>
</evidence>
<comment type="similarity">
    <text evidence="1">Belongs to the PPR family. P subfamily.</text>
</comment>
<dbReference type="GeneID" id="101499141"/>
<feature type="compositionally biased region" description="Basic and acidic residues" evidence="4">
    <location>
        <begin position="98"/>
        <end position="107"/>
    </location>
</feature>
<dbReference type="InterPro" id="IPR011990">
    <property type="entry name" value="TPR-like_helical_dom_sf"/>
</dbReference>
<dbReference type="PaxDb" id="3827-XP_004493133.1"/>
<name>A0A1S2XQX2_CICAR</name>
<dbReference type="Proteomes" id="UP000087171">
    <property type="component" value="Chromosome Ca3"/>
</dbReference>
<dbReference type="OrthoDB" id="185373at2759"/>
<feature type="region of interest" description="Disordered" evidence="4">
    <location>
        <begin position="84"/>
        <end position="107"/>
    </location>
</feature>
<feature type="repeat" description="PPR" evidence="3">
    <location>
        <begin position="495"/>
        <end position="529"/>
    </location>
</feature>
<feature type="repeat" description="PPR" evidence="3">
    <location>
        <begin position="393"/>
        <end position="427"/>
    </location>
</feature>
<dbReference type="PANTHER" id="PTHR47447">
    <property type="entry name" value="OS03G0856100 PROTEIN"/>
    <property type="match status" value="1"/>
</dbReference>
<evidence type="ECO:0000256" key="2">
    <source>
        <dbReference type="ARBA" id="ARBA00022737"/>
    </source>
</evidence>
<organism evidence="6 7">
    <name type="scientific">Cicer arietinum</name>
    <name type="common">Chickpea</name>
    <name type="synonym">Garbanzo</name>
    <dbReference type="NCBI Taxonomy" id="3827"/>
    <lineage>
        <taxon>Eukaryota</taxon>
        <taxon>Viridiplantae</taxon>
        <taxon>Streptophyta</taxon>
        <taxon>Embryophyta</taxon>
        <taxon>Tracheophyta</taxon>
        <taxon>Spermatophyta</taxon>
        <taxon>Magnoliopsida</taxon>
        <taxon>eudicotyledons</taxon>
        <taxon>Gunneridae</taxon>
        <taxon>Pentapetalae</taxon>
        <taxon>rosids</taxon>
        <taxon>fabids</taxon>
        <taxon>Fabales</taxon>
        <taxon>Fabaceae</taxon>
        <taxon>Papilionoideae</taxon>
        <taxon>50 kb inversion clade</taxon>
        <taxon>NPAAA clade</taxon>
        <taxon>Hologalegina</taxon>
        <taxon>IRL clade</taxon>
        <taxon>Cicereae</taxon>
        <taxon>Cicer</taxon>
    </lineage>
</organism>
<reference evidence="6" key="1">
    <citation type="journal article" date="2013" name="Nat. Biotechnol.">
        <title>Draft genome sequence of chickpea (Cicer arietinum) provides a resource for trait improvement.</title>
        <authorList>
            <person name="Varshney R.K."/>
            <person name="Song C."/>
            <person name="Saxena R.K."/>
            <person name="Azam S."/>
            <person name="Yu S."/>
            <person name="Sharpe A.G."/>
            <person name="Cannon S."/>
            <person name="Baek J."/>
            <person name="Rosen B.D."/>
            <person name="Tar'an B."/>
            <person name="Millan T."/>
            <person name="Zhang X."/>
            <person name="Ramsay L.D."/>
            <person name="Iwata A."/>
            <person name="Wang Y."/>
            <person name="Nelson W."/>
            <person name="Farmer A.D."/>
            <person name="Gaur P.M."/>
            <person name="Soderlund C."/>
            <person name="Penmetsa R.V."/>
            <person name="Xu C."/>
            <person name="Bharti A.K."/>
            <person name="He W."/>
            <person name="Winter P."/>
            <person name="Zhao S."/>
            <person name="Hane J.K."/>
            <person name="Carrasquilla-Garcia N."/>
            <person name="Condie J.A."/>
            <person name="Upadhyaya H.D."/>
            <person name="Luo M.C."/>
            <person name="Thudi M."/>
            <person name="Gowda C.L."/>
            <person name="Singh N.P."/>
            <person name="Lichtenzveig J."/>
            <person name="Gali K.K."/>
            <person name="Rubio J."/>
            <person name="Nadarajan N."/>
            <person name="Dolezel J."/>
            <person name="Bansal K.C."/>
            <person name="Xu X."/>
            <person name="Edwards D."/>
            <person name="Zhang G."/>
            <person name="Kahl G."/>
            <person name="Gil J."/>
            <person name="Singh K.B."/>
            <person name="Datta S.K."/>
            <person name="Jackson S.A."/>
            <person name="Wang J."/>
            <person name="Cook D.R."/>
        </authorList>
    </citation>
    <scope>NUCLEOTIDE SEQUENCE [LARGE SCALE GENOMIC DNA]</scope>
    <source>
        <strain evidence="6">cv. CDC Frontier</strain>
    </source>
</reference>
<feature type="compositionally biased region" description="Acidic residues" evidence="4">
    <location>
        <begin position="84"/>
        <end position="97"/>
    </location>
</feature>
<dbReference type="InterPro" id="IPR002885">
    <property type="entry name" value="PPR_rpt"/>
</dbReference>
<dbReference type="PANTHER" id="PTHR47447:SF23">
    <property type="entry name" value="PENTACOTRIPEPTIDE-REPEAT REGION OF PRORP DOMAIN-CONTAINING PROTEIN"/>
    <property type="match status" value="1"/>
</dbReference>
<accession>A0A1S2XQX2</accession>
<feature type="repeat" description="PPR" evidence="3">
    <location>
        <begin position="460"/>
        <end position="494"/>
    </location>
</feature>
<dbReference type="KEGG" id="cam:101499141"/>
<dbReference type="InterPro" id="IPR033443">
    <property type="entry name" value="PROP1-like_PPR_dom"/>
</dbReference>
<gene>
    <name evidence="7" type="primary">LOC101499141</name>
</gene>
<evidence type="ECO:0000259" key="5">
    <source>
        <dbReference type="Pfam" id="PF17177"/>
    </source>
</evidence>
<feature type="repeat" description="PPR" evidence="3">
    <location>
        <begin position="323"/>
        <end position="357"/>
    </location>
</feature>
<evidence type="ECO:0000256" key="3">
    <source>
        <dbReference type="PROSITE-ProRule" id="PRU00708"/>
    </source>
</evidence>
<dbReference type="Pfam" id="PF01535">
    <property type="entry name" value="PPR"/>
    <property type="match status" value="2"/>
</dbReference>
<feature type="repeat" description="PPR" evidence="3">
    <location>
        <begin position="358"/>
        <end position="392"/>
    </location>
</feature>
<feature type="compositionally biased region" description="Basic and acidic residues" evidence="4">
    <location>
        <begin position="574"/>
        <end position="589"/>
    </location>
</feature>
<dbReference type="AlphaFoldDB" id="A0A1S2XQX2"/>
<keyword evidence="2" id="KW-0677">Repeat</keyword>
<reference evidence="7" key="2">
    <citation type="submission" date="2025-08" db="UniProtKB">
        <authorList>
            <consortium name="RefSeq"/>
        </authorList>
    </citation>
    <scope>IDENTIFICATION</scope>
    <source>
        <tissue evidence="7">Etiolated seedlings</tissue>
    </source>
</reference>
<proteinExistence type="inferred from homology"/>
<feature type="region of interest" description="Disordered" evidence="4">
    <location>
        <begin position="566"/>
        <end position="589"/>
    </location>
</feature>
<evidence type="ECO:0000313" key="6">
    <source>
        <dbReference type="Proteomes" id="UP000087171"/>
    </source>
</evidence>
<dbReference type="NCBIfam" id="TIGR00756">
    <property type="entry name" value="PPR"/>
    <property type="match status" value="6"/>
</dbReference>
<sequence>MIRIRSNLSVVLLRITQNPIAVNHCDIVHKPLMSVSFNGFNSSNYESFLASPKFGFLVRFLSTESSTKSFGVSTSAPALGLDEALSDDDDNDDVNDDDHDKNKNQLHLRDDGFAEDVKTILDIMHEPGTGPSEIKHKLEHCSVKASSELVVEILSRIRNDWEAAFTFFLWAGKQSGYAHSVREYHSMISVLGKMRRFDTAWALIEEMRGVRTGESLVIPQTLMIMIRKYCAVHDVGRAINTFYAFKRFNLRVGLEEFHGLLSALCRYKNVEDAEHLLFCNKNVFPLDTKSFNIILNGWCSFIVSARNAERVWEEMSKRGIRHDVVSYASMISCYSKSSKLYRVLQLFEQMKRRNIAPDRKVYNAVIYSLAKNRLVKEAVNLIGTMEDNNVTPDAITYNSLIKPLCKTHKIDEANEFFDEMLKRHLCPSIRTFHAFFRILRVKEEVFELLDKMRELGCDPTIETYIMLIRKFCRWRQLDEVIRIWNAMREGGISHDRSSYIVLIHGLFLNGKVEEAYRYYLEMQEKGFLPEPKTEKMLEAWLSGRPQVTEGQVKDVEHNQLEHGSLKKNFKHSPSKSDREKAFLREPETRRVTRERGFSFWEQ</sequence>
<dbReference type="PROSITE" id="PS51375">
    <property type="entry name" value="PPR"/>
    <property type="match status" value="6"/>
</dbReference>
<dbReference type="Pfam" id="PF17177">
    <property type="entry name" value="PPR_long"/>
    <property type="match status" value="1"/>
</dbReference>
<dbReference type="Pfam" id="PF13041">
    <property type="entry name" value="PPR_2"/>
    <property type="match status" value="1"/>
</dbReference>
<keyword evidence="6" id="KW-1185">Reference proteome</keyword>
<feature type="domain" description="PROP1-like PPR" evidence="5">
    <location>
        <begin position="410"/>
        <end position="543"/>
    </location>
</feature>